<feature type="transmembrane region" description="Helical" evidence="1">
    <location>
        <begin position="440"/>
        <end position="460"/>
    </location>
</feature>
<proteinExistence type="predicted"/>
<evidence type="ECO:0000313" key="3">
    <source>
        <dbReference type="Proteomes" id="UP001195914"/>
    </source>
</evidence>
<dbReference type="AlphaFoldDB" id="A0AAD9LLC5"/>
<accession>A0AAD9LLC5</accession>
<evidence type="ECO:0000313" key="2">
    <source>
        <dbReference type="EMBL" id="KAK1939549.1"/>
    </source>
</evidence>
<name>A0AAD9LLC5_BABDI</name>
<dbReference type="EMBL" id="JAHBMH010000007">
    <property type="protein sequence ID" value="KAK1939549.1"/>
    <property type="molecule type" value="Genomic_DNA"/>
</dbReference>
<keyword evidence="1" id="KW-0812">Transmembrane</keyword>
<evidence type="ECO:0000256" key="1">
    <source>
        <dbReference type="SAM" id="Phobius"/>
    </source>
</evidence>
<reference evidence="2" key="2">
    <citation type="submission" date="2021-05" db="EMBL/GenBank/DDBJ databases">
        <authorList>
            <person name="Pain A."/>
        </authorList>
    </citation>
    <scope>NUCLEOTIDE SEQUENCE</scope>
    <source>
        <strain evidence="2">1802A</strain>
    </source>
</reference>
<dbReference type="PANTHER" id="PTHR36513:SF1">
    <property type="entry name" value="TRANSMEMBRANE PROTEIN"/>
    <property type="match status" value="1"/>
</dbReference>
<keyword evidence="1" id="KW-1133">Transmembrane helix</keyword>
<feature type="transmembrane region" description="Helical" evidence="1">
    <location>
        <begin position="564"/>
        <end position="594"/>
    </location>
</feature>
<protein>
    <submittedName>
        <fullName evidence="2">Uncharacterized protein</fullName>
    </submittedName>
</protein>
<keyword evidence="1" id="KW-0472">Membrane</keyword>
<dbReference type="PANTHER" id="PTHR36513">
    <property type="entry name" value="ABC TRANSMEMBRANE TYPE-1 DOMAIN-CONTAINING PROTEIN"/>
    <property type="match status" value="1"/>
</dbReference>
<sequence>MGKRKGVKPPRCNFEVTTDVRNPSDLVPGNTTECQAIQSLTDIDSVKDNIIRLSSAMEYMETPILGDEDDDAPPIGKDLSMHTCKELHVSFRCPLESHRSLVLDSTTEIDSGVVGGMNSSLDTNEADLSAKILDFTPHMEDDVNLDHDIMSNGPEALFELVVKVKNVCDGGNAFSEPILPPLKVEDITETAHNATKEQQPEVVFIDDIAFKDEAYDIVEGGVSSLAESPKQMDTIMLPSACNAMELAEVTIGKGDILSGTMEPDAIIKGSTEFVTFDEGGFGQTEQLGVHLSAGETSSENSSTHGSIMQIGDFSNSETEVVCPHSVPDEAVGLGDEDSIIIYERLKNEFLKAKTNKNRKDSKNSMCDSVSDYKTAVDDYDLFSSDVEDPIIINVSTCSETPEWSLESLSVSFKKTIKYMKYREGIRYFTRDVRKYRFAEAILRVIMYLWILYCLCIINEYDDARTIVGNKVIYNMFKMSNPKGSAKASSIVADVLSISVVNIALIGNRHLYGLMHIISMLYLSLLSLVAINYYMLRILELNVNTFAQLLETVGIQDLSLIRDFIAFYTIVSIANIVLVEVCVLLFKGVFLSSVLNRMVNRDSRRFKATFFEHSIVAVPNDPVTSDRLGTIRDDGHVIRLQQVETLDIMWKIVSILTGGEVMQLSPRNVVYQYVGQLNKHLKPHGYGAWQSNSPNGEVLIGYWENGLPIGTFTTRESKTAASFSNVLMGWVTCLSDGALAMGVAAVEASLSTSNHALCHRVMKYKVDLPGEDAINRGLTKYIGTPGVRKSQERQSPGQGGNVVVKLCKASYNSFSYKYDQSDGDRTHPAVKSTMAHKVKEFLSEWAPQRHGHKHLNYFVKCIFRILESNVPSFATHEGTESHISVDTNSKLYVDGFVPFDVTFENDVPPTSSKRDGTVTVRLNEAEDASGRSVMFQSLLGRRVNETFTVNGWKKRGYYKKPEVCLFIHGYKKSTASTLKMMGKLLMLWNYPQYIKPLAFQWANCTLNNLCRRKKDSYISHNKEALVSFLKSLLSNGITDVHIVVDETGTELFLESFVDIIRQADTDGIFRNVSNAEAINSKKINLLSVSLLFPMYDLERFITVIYPPLRSHCSIITIFGSTKRPAFWSGYGVFDRKKLIANNITKLCVDGILGAPQDTFMHQDEIDMQPTVGVIQLPTAVYHTEDAPFNHNSSAMWLDVDCIDVKWLPTHPNRMPRSSWYFGRGIPEDLRELVISRKRARERIGTLDRIMGNVWVYRHPSDDHALL</sequence>
<dbReference type="Proteomes" id="UP001195914">
    <property type="component" value="Unassembled WGS sequence"/>
</dbReference>
<comment type="caution">
    <text evidence="2">The sequence shown here is derived from an EMBL/GenBank/DDBJ whole genome shotgun (WGS) entry which is preliminary data.</text>
</comment>
<keyword evidence="3" id="KW-1185">Reference proteome</keyword>
<organism evidence="2 3">
    <name type="scientific">Babesia divergens</name>
    <dbReference type="NCBI Taxonomy" id="32595"/>
    <lineage>
        <taxon>Eukaryota</taxon>
        <taxon>Sar</taxon>
        <taxon>Alveolata</taxon>
        <taxon>Apicomplexa</taxon>
        <taxon>Aconoidasida</taxon>
        <taxon>Piroplasmida</taxon>
        <taxon>Babesiidae</taxon>
        <taxon>Babesia</taxon>
    </lineage>
</organism>
<feature type="transmembrane region" description="Helical" evidence="1">
    <location>
        <begin position="487"/>
        <end position="506"/>
    </location>
</feature>
<reference evidence="2" key="1">
    <citation type="journal article" date="2014" name="Nucleic Acids Res.">
        <title>The evolutionary dynamics of variant antigen genes in Babesia reveal a history of genomic innovation underlying host-parasite interaction.</title>
        <authorList>
            <person name="Jackson A.P."/>
            <person name="Otto T.D."/>
            <person name="Darby A."/>
            <person name="Ramaprasad A."/>
            <person name="Xia D."/>
            <person name="Echaide I.E."/>
            <person name="Farber M."/>
            <person name="Gahlot S."/>
            <person name="Gamble J."/>
            <person name="Gupta D."/>
            <person name="Gupta Y."/>
            <person name="Jackson L."/>
            <person name="Malandrin L."/>
            <person name="Malas T.B."/>
            <person name="Moussa E."/>
            <person name="Nair M."/>
            <person name="Reid A.J."/>
            <person name="Sanders M."/>
            <person name="Sharma J."/>
            <person name="Tracey A."/>
            <person name="Quail M.A."/>
            <person name="Weir W."/>
            <person name="Wastling J.M."/>
            <person name="Hall N."/>
            <person name="Willadsen P."/>
            <person name="Lingelbach K."/>
            <person name="Shiels B."/>
            <person name="Tait A."/>
            <person name="Berriman M."/>
            <person name="Allred D.R."/>
            <person name="Pain A."/>
        </authorList>
    </citation>
    <scope>NUCLEOTIDE SEQUENCE</scope>
    <source>
        <strain evidence="2">1802A</strain>
    </source>
</reference>
<gene>
    <name evidence="2" type="ORF">X943_000948</name>
</gene>
<feature type="transmembrane region" description="Helical" evidence="1">
    <location>
        <begin position="513"/>
        <end position="535"/>
    </location>
</feature>